<dbReference type="PANTHER" id="PTHR40115:SF1">
    <property type="entry name" value="INNER MEMBRANE PROTEIN WITH PEPSY TM HELIX"/>
    <property type="match status" value="1"/>
</dbReference>
<dbReference type="Pfam" id="PF16357">
    <property type="entry name" value="PepSY_TM_like_2"/>
    <property type="match status" value="1"/>
</dbReference>
<evidence type="ECO:0000256" key="1">
    <source>
        <dbReference type="SAM" id="MobiDB-lite"/>
    </source>
</evidence>
<feature type="compositionally biased region" description="Polar residues" evidence="1">
    <location>
        <begin position="1"/>
        <end position="10"/>
    </location>
</feature>
<reference evidence="3 4" key="1">
    <citation type="submission" date="2017-08" db="EMBL/GenBank/DDBJ databases">
        <title>Complete genome sequence of Mucilaginibacter sp. strain BJC16-A31.</title>
        <authorList>
            <consortium name="Henan University of Science and Technology"/>
            <person name="You X."/>
        </authorList>
    </citation>
    <scope>NUCLEOTIDE SEQUENCE [LARGE SCALE GENOMIC DNA]</scope>
    <source>
        <strain evidence="3 4">BJC16-A31</strain>
    </source>
</reference>
<proteinExistence type="predicted"/>
<feature type="compositionally biased region" description="Basic residues" evidence="1">
    <location>
        <begin position="15"/>
        <end position="24"/>
    </location>
</feature>
<evidence type="ECO:0000313" key="4">
    <source>
        <dbReference type="Proteomes" id="UP000215002"/>
    </source>
</evidence>
<feature type="transmembrane region" description="Helical" evidence="2">
    <location>
        <begin position="198"/>
        <end position="216"/>
    </location>
</feature>
<accession>A0A223NZ68</accession>
<organism evidence="3 4">
    <name type="scientific">Mucilaginibacter xinganensis</name>
    <dbReference type="NCBI Taxonomy" id="1234841"/>
    <lineage>
        <taxon>Bacteria</taxon>
        <taxon>Pseudomonadati</taxon>
        <taxon>Bacteroidota</taxon>
        <taxon>Sphingobacteriia</taxon>
        <taxon>Sphingobacteriales</taxon>
        <taxon>Sphingobacteriaceae</taxon>
        <taxon>Mucilaginibacter</taxon>
    </lineage>
</organism>
<dbReference type="OrthoDB" id="27171at2"/>
<sequence>MTEQTTNSSAPDKRRATKHNKNGWKKQTASWSRWLHTYLSMISFIVVLFFAATGFTLNHADWFSNKPVIKKYTGVLNAKWVKTKDTASVDKLDIVEFLRRTNGLKGSVSDLRIENNDVSVSFNGPGYAADVFIDRDNGGYKITETRLGLVAILNDLHKGRDTGKGWSVTIDLVALFMILVSLTGIIMMCFIKKKRSNGLLLGVLGFVVVYLLYIFLVK</sequence>
<dbReference type="AlphaFoldDB" id="A0A223NZ68"/>
<feature type="transmembrane region" description="Helical" evidence="2">
    <location>
        <begin position="35"/>
        <end position="57"/>
    </location>
</feature>
<gene>
    <name evidence="3" type="ORF">MuYL_2986</name>
</gene>
<protein>
    <submittedName>
        <fullName evidence="3">Peptidase</fullName>
    </submittedName>
</protein>
<feature type="region of interest" description="Disordered" evidence="1">
    <location>
        <begin position="1"/>
        <end position="24"/>
    </location>
</feature>
<keyword evidence="2" id="KW-0472">Membrane</keyword>
<dbReference type="KEGG" id="muc:MuYL_2986"/>
<dbReference type="Proteomes" id="UP000215002">
    <property type="component" value="Chromosome"/>
</dbReference>
<keyword evidence="2" id="KW-1133">Transmembrane helix</keyword>
<dbReference type="EMBL" id="CP022743">
    <property type="protein sequence ID" value="ASU34871.1"/>
    <property type="molecule type" value="Genomic_DNA"/>
</dbReference>
<dbReference type="RefSeq" id="WP_094571159.1">
    <property type="nucleotide sequence ID" value="NZ_CP022743.1"/>
</dbReference>
<name>A0A223NZ68_9SPHI</name>
<dbReference type="PANTHER" id="PTHR40115">
    <property type="entry name" value="INNER MEMBRANE PROTEIN WITH PEPSY TM HELIX"/>
    <property type="match status" value="1"/>
</dbReference>
<evidence type="ECO:0000313" key="3">
    <source>
        <dbReference type="EMBL" id="ASU34871.1"/>
    </source>
</evidence>
<keyword evidence="2" id="KW-0812">Transmembrane</keyword>
<dbReference type="InterPro" id="IPR032307">
    <property type="entry name" value="PepSY_TM-like_2"/>
</dbReference>
<evidence type="ECO:0000256" key="2">
    <source>
        <dbReference type="SAM" id="Phobius"/>
    </source>
</evidence>
<feature type="transmembrane region" description="Helical" evidence="2">
    <location>
        <begin position="172"/>
        <end position="191"/>
    </location>
</feature>
<keyword evidence="4" id="KW-1185">Reference proteome</keyword>